<evidence type="ECO:0000256" key="6">
    <source>
        <dbReference type="ARBA" id="ARBA00022605"/>
    </source>
</evidence>
<keyword evidence="6 9" id="KW-0028">Amino-acid biosynthesis</keyword>
<evidence type="ECO:0000256" key="4">
    <source>
        <dbReference type="ARBA" id="ARBA00009667"/>
    </source>
</evidence>
<dbReference type="GO" id="GO:0000162">
    <property type="term" value="P:L-tryptophan biosynthetic process"/>
    <property type="evidence" value="ECO:0007669"/>
    <property type="project" value="TreeGrafter"/>
</dbReference>
<dbReference type="InterPro" id="IPR013785">
    <property type="entry name" value="Aldolase_TIM"/>
</dbReference>
<keyword evidence="7 9" id="KW-0368">Histidine biosynthesis</keyword>
<reference evidence="12" key="1">
    <citation type="journal article" date="2014" name="Int. J. Syst. Evol. Microbiol.">
        <title>Complete genome sequence of Corynebacterium casei LMG S-19264T (=DSM 44701T), isolated from a smear-ripened cheese.</title>
        <authorList>
            <consortium name="US DOE Joint Genome Institute (JGI-PGF)"/>
            <person name="Walter F."/>
            <person name="Albersmeier A."/>
            <person name="Kalinowski J."/>
            <person name="Ruckert C."/>
        </authorList>
    </citation>
    <scope>NUCLEOTIDE SEQUENCE</scope>
    <source>
        <strain evidence="12">CGMCC 1.6293</strain>
    </source>
</reference>
<evidence type="ECO:0000256" key="9">
    <source>
        <dbReference type="HAMAP-Rule" id="MF_01014"/>
    </source>
</evidence>
<proteinExistence type="inferred from homology"/>
<dbReference type="AlphaFoldDB" id="A0A917WCB5"/>
<dbReference type="Gene3D" id="3.20.20.70">
    <property type="entry name" value="Aldolase class I"/>
    <property type="match status" value="1"/>
</dbReference>
<dbReference type="EMBL" id="BMLF01000001">
    <property type="protein sequence ID" value="GGL93800.1"/>
    <property type="molecule type" value="Genomic_DNA"/>
</dbReference>
<keyword evidence="8 9" id="KW-0413">Isomerase</keyword>
<evidence type="ECO:0000256" key="10">
    <source>
        <dbReference type="RuleBase" id="RU003657"/>
    </source>
</evidence>
<dbReference type="GO" id="GO:0005737">
    <property type="term" value="C:cytoplasm"/>
    <property type="evidence" value="ECO:0007669"/>
    <property type="project" value="UniProtKB-SubCell"/>
</dbReference>
<evidence type="ECO:0000256" key="3">
    <source>
        <dbReference type="ARBA" id="ARBA00005133"/>
    </source>
</evidence>
<evidence type="ECO:0000256" key="2">
    <source>
        <dbReference type="ARBA" id="ARBA00004496"/>
    </source>
</evidence>
<dbReference type="InterPro" id="IPR044524">
    <property type="entry name" value="Isoase_HisA-like"/>
</dbReference>
<dbReference type="CDD" id="cd04732">
    <property type="entry name" value="HisA"/>
    <property type="match status" value="1"/>
</dbReference>
<keyword evidence="5 9" id="KW-0963">Cytoplasm</keyword>
<evidence type="ECO:0000313" key="13">
    <source>
        <dbReference type="Proteomes" id="UP000649829"/>
    </source>
</evidence>
<dbReference type="NCBIfam" id="NF010112">
    <property type="entry name" value="PRK13585.1"/>
    <property type="match status" value="1"/>
</dbReference>
<evidence type="ECO:0000256" key="5">
    <source>
        <dbReference type="ARBA" id="ARBA00022490"/>
    </source>
</evidence>
<dbReference type="PANTHER" id="PTHR43090">
    <property type="entry name" value="1-(5-PHOSPHORIBOSYL)-5-[(5-PHOSPHORIBOSYLAMINO)METHYLIDENEAMINO] IMIDAZOLE-4-CARBOXAMIDE ISOMERASE"/>
    <property type="match status" value="1"/>
</dbReference>
<dbReference type="PANTHER" id="PTHR43090:SF2">
    <property type="entry name" value="1-(5-PHOSPHORIBOSYL)-5-[(5-PHOSPHORIBOSYLAMINO)METHYLIDENEAMINO] IMIDAZOLE-4-CARBOXAMIDE ISOMERASE"/>
    <property type="match status" value="1"/>
</dbReference>
<comment type="catalytic activity">
    <reaction evidence="1 9 11">
        <text>1-(5-phospho-beta-D-ribosyl)-5-[(5-phospho-beta-D-ribosylamino)methylideneamino]imidazole-4-carboxamide = 5-[(5-phospho-1-deoxy-D-ribulos-1-ylimino)methylamino]-1-(5-phospho-beta-D-ribosyl)imidazole-4-carboxamide</text>
        <dbReference type="Rhea" id="RHEA:15469"/>
        <dbReference type="ChEBI" id="CHEBI:58435"/>
        <dbReference type="ChEBI" id="CHEBI:58525"/>
        <dbReference type="EC" id="5.3.1.16"/>
    </reaction>
</comment>
<accession>A0A917WCB5</accession>
<dbReference type="InterPro" id="IPR023016">
    <property type="entry name" value="HisA/PriA"/>
</dbReference>
<evidence type="ECO:0000313" key="12">
    <source>
        <dbReference type="EMBL" id="GGL93800.1"/>
    </source>
</evidence>
<dbReference type="Pfam" id="PF00977">
    <property type="entry name" value="His_biosynth"/>
    <property type="match status" value="1"/>
</dbReference>
<dbReference type="EC" id="5.3.1.16" evidence="9 11"/>
<dbReference type="HAMAP" id="MF_01014">
    <property type="entry name" value="HisA"/>
    <property type="match status" value="1"/>
</dbReference>
<dbReference type="GO" id="GO:0000105">
    <property type="term" value="P:L-histidine biosynthetic process"/>
    <property type="evidence" value="ECO:0007669"/>
    <property type="project" value="UniProtKB-UniRule"/>
</dbReference>
<evidence type="ECO:0000256" key="8">
    <source>
        <dbReference type="ARBA" id="ARBA00023235"/>
    </source>
</evidence>
<keyword evidence="13" id="KW-1185">Reference proteome</keyword>
<reference evidence="12" key="2">
    <citation type="submission" date="2020-09" db="EMBL/GenBank/DDBJ databases">
        <authorList>
            <person name="Sun Q."/>
            <person name="Zhou Y."/>
        </authorList>
    </citation>
    <scope>NUCLEOTIDE SEQUENCE</scope>
    <source>
        <strain evidence="12">CGMCC 1.6293</strain>
    </source>
</reference>
<dbReference type="FunFam" id="3.20.20.70:FF:000009">
    <property type="entry name" value="1-(5-phosphoribosyl)-5-[(5-phosphoribosylamino)methylideneamino] imidazole-4-carboxamide isomerase"/>
    <property type="match status" value="1"/>
</dbReference>
<feature type="active site" description="Proton acceptor" evidence="9">
    <location>
        <position position="8"/>
    </location>
</feature>
<dbReference type="SUPFAM" id="SSF51366">
    <property type="entry name" value="Ribulose-phoshate binding barrel"/>
    <property type="match status" value="1"/>
</dbReference>
<organism evidence="12 13">
    <name type="scientific">Pseudooceanicola nanhaiensis</name>
    <dbReference type="NCBI Taxonomy" id="375761"/>
    <lineage>
        <taxon>Bacteria</taxon>
        <taxon>Pseudomonadati</taxon>
        <taxon>Pseudomonadota</taxon>
        <taxon>Alphaproteobacteria</taxon>
        <taxon>Rhodobacterales</taxon>
        <taxon>Paracoccaceae</taxon>
        <taxon>Pseudooceanicola</taxon>
    </lineage>
</organism>
<evidence type="ECO:0000256" key="7">
    <source>
        <dbReference type="ARBA" id="ARBA00023102"/>
    </source>
</evidence>
<comment type="similarity">
    <text evidence="4 9 10">Belongs to the HisA/HisF family.</text>
</comment>
<dbReference type="InterPro" id="IPR011060">
    <property type="entry name" value="RibuloseP-bd_barrel"/>
</dbReference>
<sequence length="240" mass="24710">MILYPAIDLKDGQAVRLLHGEMDKATVFNDDPAAQARAFVAAGCEWLHLVDLNGAFAGAPVNAAAVEAILAETRVPAQLGGGIRDMKTIEAWLDKGLARVILGTVAVENPALVREAAAAFPGKVAVGIDARNGRVATRGWAEETNVEVTELARSFEDAGVAAIIYTDIMRDGAMKGPNIEATAALARAVAIPVIASGGVSSLDDLIALRDCGAELNGAISGRALYDGALDLGAALQALKG</sequence>
<dbReference type="RefSeq" id="WP_028286313.1">
    <property type="nucleotide sequence ID" value="NZ_BMLF01000001.1"/>
</dbReference>
<dbReference type="GO" id="GO:0003949">
    <property type="term" value="F:1-(5-phosphoribosyl)-5-[(5-phosphoribosylamino)methylideneamino]imidazole-4-carboxamide isomerase activity"/>
    <property type="evidence" value="ECO:0007669"/>
    <property type="project" value="UniProtKB-UniRule"/>
</dbReference>
<evidence type="ECO:0000256" key="1">
    <source>
        <dbReference type="ARBA" id="ARBA00000901"/>
    </source>
</evidence>
<dbReference type="Proteomes" id="UP000649829">
    <property type="component" value="Unassembled WGS sequence"/>
</dbReference>
<comment type="subcellular location">
    <subcellularLocation>
        <location evidence="2 9 11">Cytoplasm</location>
    </subcellularLocation>
</comment>
<protein>
    <recommendedName>
        <fullName evidence="9 11">1-(5-phosphoribosyl)-5-[(5-phosphoribosylamino)methylideneamino] imidazole-4-carboxamide isomerase</fullName>
        <ecNumber evidence="9 11">5.3.1.16</ecNumber>
    </recommendedName>
    <alternativeName>
        <fullName evidence="9">Phosphoribosylformimino-5-aminoimidazole carboxamide ribotide isomerase</fullName>
    </alternativeName>
</protein>
<dbReference type="NCBIfam" id="TIGR00007">
    <property type="entry name" value="1-(5-phosphoribosyl)-5-[(5-phosphoribosylamino)methylideneamino]imidazole-4-carboxamide isomerase"/>
    <property type="match status" value="1"/>
</dbReference>
<name>A0A917WCB5_9RHOB</name>
<gene>
    <name evidence="9 12" type="primary">hisA</name>
    <name evidence="12" type="ORF">GCM10011534_14950</name>
</gene>
<comment type="pathway">
    <text evidence="3 9 11">Amino-acid biosynthesis; L-histidine biosynthesis; L-histidine from 5-phospho-alpha-D-ribose 1-diphosphate: step 4/9.</text>
</comment>
<dbReference type="InterPro" id="IPR006062">
    <property type="entry name" value="His_biosynth"/>
</dbReference>
<feature type="active site" description="Proton donor" evidence="9">
    <location>
        <position position="129"/>
    </location>
</feature>
<comment type="caution">
    <text evidence="12">The sequence shown here is derived from an EMBL/GenBank/DDBJ whole genome shotgun (WGS) entry which is preliminary data.</text>
</comment>
<evidence type="ECO:0000256" key="11">
    <source>
        <dbReference type="RuleBase" id="RU003658"/>
    </source>
</evidence>
<dbReference type="InterPro" id="IPR006063">
    <property type="entry name" value="HisA_bact_arch"/>
</dbReference>